<proteinExistence type="predicted"/>
<protein>
    <recommendedName>
        <fullName evidence="3">GLPGLI family protein</fullName>
    </recommendedName>
</protein>
<dbReference type="EMBL" id="JAPFQO010000003">
    <property type="protein sequence ID" value="MCX2739503.1"/>
    <property type="molecule type" value="Genomic_DNA"/>
</dbReference>
<dbReference type="RefSeq" id="WP_266051568.1">
    <property type="nucleotide sequence ID" value="NZ_JAPFQO010000003.1"/>
</dbReference>
<accession>A0ABT3RDI5</accession>
<dbReference type="Proteomes" id="UP001207228">
    <property type="component" value="Unassembled WGS sequence"/>
</dbReference>
<keyword evidence="2" id="KW-1185">Reference proteome</keyword>
<name>A0ABT3RDI5_9BACT</name>
<gene>
    <name evidence="1" type="ORF">OO017_06060</name>
</gene>
<evidence type="ECO:0000313" key="2">
    <source>
        <dbReference type="Proteomes" id="UP001207228"/>
    </source>
</evidence>
<sequence length="232" mass="26193">MISTLVAFLILWIQSPLQGQISAIKLTYKISVEAPEREKSDGLAGQTLFPDSVSVTYAASGDYVLVPHDKGFQSRTVYNSDSNLIYTFQEGSLFVTAIDAGFDLEESRGLTPKVELTNDTILINGAELLVVEVTWRTGKFKYFFKPDFLQIDPQLFEKYKYDQWGKYLSLSGALPVRIEKVVYGSYTIVYDLISHTHEKYDEKIFELPAMQEVEGLGSVLMKKKVFKLVGTN</sequence>
<evidence type="ECO:0000313" key="1">
    <source>
        <dbReference type="EMBL" id="MCX2739503.1"/>
    </source>
</evidence>
<reference evidence="1 2" key="1">
    <citation type="submission" date="2022-11" db="EMBL/GenBank/DDBJ databases">
        <title>The characterization of three novel Bacteroidetes species and genomic analysis of their roles in tidal elemental geochemical cycles.</title>
        <authorList>
            <person name="Ma K.-J."/>
        </authorList>
    </citation>
    <scope>NUCLEOTIDE SEQUENCE [LARGE SCALE GENOMIC DNA]</scope>
    <source>
        <strain evidence="1 2">M82</strain>
    </source>
</reference>
<organism evidence="1 2">
    <name type="scientific">Pontibacter anaerobius</name>
    <dbReference type="NCBI Taxonomy" id="2993940"/>
    <lineage>
        <taxon>Bacteria</taxon>
        <taxon>Pseudomonadati</taxon>
        <taxon>Bacteroidota</taxon>
        <taxon>Cytophagia</taxon>
        <taxon>Cytophagales</taxon>
        <taxon>Hymenobacteraceae</taxon>
        <taxon>Pontibacter</taxon>
    </lineage>
</organism>
<comment type="caution">
    <text evidence="1">The sequence shown here is derived from an EMBL/GenBank/DDBJ whole genome shotgun (WGS) entry which is preliminary data.</text>
</comment>
<evidence type="ECO:0008006" key="3">
    <source>
        <dbReference type="Google" id="ProtNLM"/>
    </source>
</evidence>